<proteinExistence type="predicted"/>
<keyword evidence="2" id="KW-0812">Transmembrane</keyword>
<keyword evidence="4" id="KW-1185">Reference proteome</keyword>
<accession>A0A4S8KYU6</accession>
<evidence type="ECO:0000256" key="1">
    <source>
        <dbReference type="SAM" id="MobiDB-lite"/>
    </source>
</evidence>
<dbReference type="EMBL" id="ML179843">
    <property type="protein sequence ID" value="THU81071.1"/>
    <property type="molecule type" value="Genomic_DNA"/>
</dbReference>
<reference evidence="3 4" key="1">
    <citation type="journal article" date="2019" name="Nat. Ecol. Evol.">
        <title>Megaphylogeny resolves global patterns of mushroom evolution.</title>
        <authorList>
            <person name="Varga T."/>
            <person name="Krizsan K."/>
            <person name="Foldi C."/>
            <person name="Dima B."/>
            <person name="Sanchez-Garcia M."/>
            <person name="Sanchez-Ramirez S."/>
            <person name="Szollosi G.J."/>
            <person name="Szarkandi J.G."/>
            <person name="Papp V."/>
            <person name="Albert L."/>
            <person name="Andreopoulos W."/>
            <person name="Angelini C."/>
            <person name="Antonin V."/>
            <person name="Barry K.W."/>
            <person name="Bougher N.L."/>
            <person name="Buchanan P."/>
            <person name="Buyck B."/>
            <person name="Bense V."/>
            <person name="Catcheside P."/>
            <person name="Chovatia M."/>
            <person name="Cooper J."/>
            <person name="Damon W."/>
            <person name="Desjardin D."/>
            <person name="Finy P."/>
            <person name="Geml J."/>
            <person name="Haridas S."/>
            <person name="Hughes K."/>
            <person name="Justo A."/>
            <person name="Karasinski D."/>
            <person name="Kautmanova I."/>
            <person name="Kiss B."/>
            <person name="Kocsube S."/>
            <person name="Kotiranta H."/>
            <person name="LaButti K.M."/>
            <person name="Lechner B.E."/>
            <person name="Liimatainen K."/>
            <person name="Lipzen A."/>
            <person name="Lukacs Z."/>
            <person name="Mihaltcheva S."/>
            <person name="Morgado L.N."/>
            <person name="Niskanen T."/>
            <person name="Noordeloos M.E."/>
            <person name="Ohm R.A."/>
            <person name="Ortiz-Santana B."/>
            <person name="Ovrebo C."/>
            <person name="Racz N."/>
            <person name="Riley R."/>
            <person name="Savchenko A."/>
            <person name="Shiryaev A."/>
            <person name="Soop K."/>
            <person name="Spirin V."/>
            <person name="Szebenyi C."/>
            <person name="Tomsovsky M."/>
            <person name="Tulloss R.E."/>
            <person name="Uehling J."/>
            <person name="Grigoriev I.V."/>
            <person name="Vagvolgyi C."/>
            <person name="Papp T."/>
            <person name="Martin F.M."/>
            <person name="Miettinen O."/>
            <person name="Hibbett D.S."/>
            <person name="Nagy L.G."/>
        </authorList>
    </citation>
    <scope>NUCLEOTIDE SEQUENCE [LARGE SCALE GENOMIC DNA]</scope>
    <source>
        <strain evidence="3 4">CBS 962.96</strain>
    </source>
</reference>
<evidence type="ECO:0000313" key="4">
    <source>
        <dbReference type="Proteomes" id="UP000297245"/>
    </source>
</evidence>
<name>A0A4S8KYU6_DENBC</name>
<organism evidence="3 4">
    <name type="scientific">Dendrothele bispora (strain CBS 962.96)</name>
    <dbReference type="NCBI Taxonomy" id="1314807"/>
    <lineage>
        <taxon>Eukaryota</taxon>
        <taxon>Fungi</taxon>
        <taxon>Dikarya</taxon>
        <taxon>Basidiomycota</taxon>
        <taxon>Agaricomycotina</taxon>
        <taxon>Agaricomycetes</taxon>
        <taxon>Agaricomycetidae</taxon>
        <taxon>Agaricales</taxon>
        <taxon>Agaricales incertae sedis</taxon>
        <taxon>Dendrothele</taxon>
    </lineage>
</organism>
<keyword evidence="2" id="KW-1133">Transmembrane helix</keyword>
<evidence type="ECO:0000256" key="2">
    <source>
        <dbReference type="SAM" id="Phobius"/>
    </source>
</evidence>
<dbReference type="Proteomes" id="UP000297245">
    <property type="component" value="Unassembled WGS sequence"/>
</dbReference>
<keyword evidence="2" id="KW-0472">Membrane</keyword>
<feature type="transmembrane region" description="Helical" evidence="2">
    <location>
        <begin position="226"/>
        <end position="247"/>
    </location>
</feature>
<evidence type="ECO:0000313" key="3">
    <source>
        <dbReference type="EMBL" id="THU81071.1"/>
    </source>
</evidence>
<feature type="region of interest" description="Disordered" evidence="1">
    <location>
        <begin position="89"/>
        <end position="149"/>
    </location>
</feature>
<protein>
    <submittedName>
        <fullName evidence="3">Uncharacterized protein</fullName>
    </submittedName>
</protein>
<feature type="region of interest" description="Disordered" evidence="1">
    <location>
        <begin position="190"/>
        <end position="209"/>
    </location>
</feature>
<feature type="compositionally biased region" description="Polar residues" evidence="1">
    <location>
        <begin position="127"/>
        <end position="141"/>
    </location>
</feature>
<gene>
    <name evidence="3" type="ORF">K435DRAFT_972480</name>
</gene>
<dbReference type="AlphaFoldDB" id="A0A4S8KYU6"/>
<sequence>MDLSNSTILSSGPMSGQTITTTLDIGPPISITTVPPISTTTVPGGTEIIDVNGASSDPCGVGPCSELSQSSASDLMGQVLTIASIIGTQVDGGSNPLTTPKILSADTANSTSDNVPDDVPNSIPDADTTNNSQGTTPTDLSPDTAEHTNLGLSSTTKEILITSTKQLPQPGQTVTDEVVIITSTTVEPISQSQVSTPQGSGNLTSATGRDQRSNLTGASFFDNKPAVIGTFTVIGIIFLAFTGFLVIKILRKRKILTTTKERIYGVVGN</sequence>